<evidence type="ECO:0000259" key="3">
    <source>
        <dbReference type="PROSITE" id="PS51202"/>
    </source>
</evidence>
<evidence type="ECO:0000256" key="1">
    <source>
        <dbReference type="ARBA" id="ARBA00022448"/>
    </source>
</evidence>
<dbReference type="PROSITE" id="PS51202">
    <property type="entry name" value="RCK_C"/>
    <property type="match status" value="1"/>
</dbReference>
<evidence type="ECO:0000256" key="2">
    <source>
        <dbReference type="ARBA" id="ARBA00023065"/>
    </source>
</evidence>
<dbReference type="Pfam" id="PF02254">
    <property type="entry name" value="TrkA_N"/>
    <property type="match status" value="1"/>
</dbReference>
<evidence type="ECO:0000313" key="5">
    <source>
        <dbReference type="Proteomes" id="UP000772812"/>
    </source>
</evidence>
<dbReference type="PANTHER" id="PTHR43833:SF5">
    <property type="entry name" value="TRK SYSTEM POTASSIUM UPTAKE PROTEIN TRKA"/>
    <property type="match status" value="1"/>
</dbReference>
<dbReference type="InterPro" id="IPR006037">
    <property type="entry name" value="RCK_C"/>
</dbReference>
<dbReference type="SUPFAM" id="SSF116726">
    <property type="entry name" value="TrkA C-terminal domain-like"/>
    <property type="match status" value="1"/>
</dbReference>
<dbReference type="InterPro" id="IPR036291">
    <property type="entry name" value="NAD(P)-bd_dom_sf"/>
</dbReference>
<dbReference type="Gene3D" id="3.40.50.720">
    <property type="entry name" value="NAD(P)-binding Rossmann-like Domain"/>
    <property type="match status" value="1"/>
</dbReference>
<name>A0ABS1GIM5_9AQUI</name>
<dbReference type="PANTHER" id="PTHR43833">
    <property type="entry name" value="POTASSIUM CHANNEL PROTEIN 2-RELATED-RELATED"/>
    <property type="match status" value="1"/>
</dbReference>
<protein>
    <submittedName>
        <fullName evidence="4">TrkA family potassium uptake protein</fullName>
    </submittedName>
</protein>
<dbReference type="RefSeq" id="WP_200674141.1">
    <property type="nucleotide sequence ID" value="NZ_JAACYA010000002.1"/>
</dbReference>
<comment type="caution">
    <text evidence="4">The sequence shown here is derived from an EMBL/GenBank/DDBJ whole genome shotgun (WGS) entry which is preliminary data.</text>
</comment>
<keyword evidence="5" id="KW-1185">Reference proteome</keyword>
<dbReference type="Proteomes" id="UP000772812">
    <property type="component" value="Unassembled WGS sequence"/>
</dbReference>
<sequence>MVSEKEKRKLTIFGLGFFGLKILRHLSDRWDIIGIDLDEELINELKEEFKNKENIKLISGDASSILTWKKLRSENIKYIISTIRDTDVSLEICRIARDVFNLDASIMVLLFEQEREKEFEKFNISIIKPAEIITNAVVSKIEKNYTIATNIGLGKGEIIEVHILARSHLVDRKLKYLKPTKWRIAAIYRDGELIIPTGDDRIKVGDRVVIIGDPKVLENLVNILLKGIPQFPLQFGSDFAVIYHPKWKKSFEEASYFKKGTKAHKLLIYPFKNYDMRKDFDFIKKTADNFEIKSSINSYLDLFSMEDSIGVVIIPFLKEGLFSIFKLKKIFETASKPFLLSRGRFPYRGIVVSLNCPDPAFTLEMGIEISRLMKLPFEAVFSVMPAELRGVEEEEAMKERNNIISDFEHIYKKEIKYAVLEGNPVKKTAEYLRDRNDYLLVLSYDKKEDISILNPSVPFYIARNSRISTLCFPLEETYE</sequence>
<dbReference type="EMBL" id="JAACYA010000002">
    <property type="protein sequence ID" value="MBK3332726.1"/>
    <property type="molecule type" value="Genomic_DNA"/>
</dbReference>
<reference evidence="4 5" key="1">
    <citation type="journal article" date="2021" name="Syst. Appl. Microbiol.">
        <title>Persephonella atlantica sp. nov.: How to adapt to physico-chemical gradients in high temperature hydrothermal habitats.</title>
        <authorList>
            <person name="Francois D.X."/>
            <person name="Godfroy A."/>
            <person name="Mathien C."/>
            <person name="Aube J."/>
            <person name="Cathalot C."/>
            <person name="Lesongeur F."/>
            <person name="L'Haridon S."/>
            <person name="Philippon X."/>
            <person name="Roussel E.G."/>
        </authorList>
    </citation>
    <scope>NUCLEOTIDE SEQUENCE [LARGE SCALE GENOMIC DNA]</scope>
    <source>
        <strain evidence="4 5">MO1340</strain>
    </source>
</reference>
<organism evidence="4 5">
    <name type="scientific">Persephonella atlantica</name>
    <dbReference type="NCBI Taxonomy" id="2699429"/>
    <lineage>
        <taxon>Bacteria</taxon>
        <taxon>Pseudomonadati</taxon>
        <taxon>Aquificota</taxon>
        <taxon>Aquificia</taxon>
        <taxon>Aquificales</taxon>
        <taxon>Hydrogenothermaceae</taxon>
        <taxon>Persephonella</taxon>
    </lineage>
</organism>
<dbReference type="InterPro" id="IPR003148">
    <property type="entry name" value="RCK_N"/>
</dbReference>
<dbReference type="Pfam" id="PF02080">
    <property type="entry name" value="TrkA_C"/>
    <property type="match status" value="1"/>
</dbReference>
<gene>
    <name evidence="4" type="ORF">GWK41_06560</name>
</gene>
<dbReference type="InterPro" id="IPR050721">
    <property type="entry name" value="Trk_Ktr_HKT_K-transport"/>
</dbReference>
<evidence type="ECO:0000313" key="4">
    <source>
        <dbReference type="EMBL" id="MBK3332726.1"/>
    </source>
</evidence>
<keyword evidence="1" id="KW-0813">Transport</keyword>
<dbReference type="Gene3D" id="3.30.70.1450">
    <property type="entry name" value="Regulator of K+ conductance, C-terminal domain"/>
    <property type="match status" value="1"/>
</dbReference>
<proteinExistence type="predicted"/>
<accession>A0ABS1GIM5</accession>
<feature type="domain" description="RCK C-terminal" evidence="3">
    <location>
        <begin position="146"/>
        <end position="226"/>
    </location>
</feature>
<dbReference type="InterPro" id="IPR036721">
    <property type="entry name" value="RCK_C_sf"/>
</dbReference>
<keyword evidence="2" id="KW-0406">Ion transport</keyword>
<dbReference type="SUPFAM" id="SSF51735">
    <property type="entry name" value="NAD(P)-binding Rossmann-fold domains"/>
    <property type="match status" value="1"/>
</dbReference>